<feature type="chain" id="PRO_5035934923" evidence="1">
    <location>
        <begin position="22"/>
        <end position="81"/>
    </location>
</feature>
<evidence type="ECO:0000313" key="3">
    <source>
        <dbReference type="Proteomes" id="UP000286415"/>
    </source>
</evidence>
<dbReference type="Proteomes" id="UP000286415">
    <property type="component" value="Unassembled WGS sequence"/>
</dbReference>
<reference evidence="2 3" key="2">
    <citation type="journal article" date="2021" name="Genomics">
        <title>High-quality reference genome for Clonorchis sinensis.</title>
        <authorList>
            <person name="Young N.D."/>
            <person name="Stroehlein A.J."/>
            <person name="Kinkar L."/>
            <person name="Wang T."/>
            <person name="Sohn W.M."/>
            <person name="Chang B.C.H."/>
            <person name="Kaur P."/>
            <person name="Weisz D."/>
            <person name="Dudchenko O."/>
            <person name="Aiden E.L."/>
            <person name="Korhonen P.K."/>
            <person name="Gasser R.B."/>
        </authorList>
    </citation>
    <scope>NUCLEOTIDE SEQUENCE [LARGE SCALE GENOMIC DNA]</scope>
    <source>
        <strain evidence="2">Cs-k2</strain>
    </source>
</reference>
<reference evidence="2 3" key="1">
    <citation type="journal article" date="2018" name="Biotechnol. Adv.">
        <title>Improved genomic resources and new bioinformatic workflow for the carcinogenic parasite Clonorchis sinensis: Biotechnological implications.</title>
        <authorList>
            <person name="Wang D."/>
            <person name="Korhonen P.K."/>
            <person name="Gasser R.B."/>
            <person name="Young N.D."/>
        </authorList>
    </citation>
    <scope>NUCLEOTIDE SEQUENCE [LARGE SCALE GENOMIC DNA]</scope>
    <source>
        <strain evidence="2">Cs-k2</strain>
    </source>
</reference>
<proteinExistence type="predicted"/>
<keyword evidence="1" id="KW-0732">Signal</keyword>
<evidence type="ECO:0000313" key="2">
    <source>
        <dbReference type="EMBL" id="KAG5446709.1"/>
    </source>
</evidence>
<sequence>MGVFAIFCLLLNLFLLSHVVGNPRMKAEGNGVPFLYLEQPYGYDPMEDATSATLVRPPVFYDAELVAASRPRGIRKRPYYG</sequence>
<comment type="caution">
    <text evidence="2">The sequence shown here is derived from an EMBL/GenBank/DDBJ whole genome shotgun (WGS) entry which is preliminary data.</text>
</comment>
<dbReference type="EMBL" id="NIRI02000056">
    <property type="protein sequence ID" value="KAG5446709.1"/>
    <property type="molecule type" value="Genomic_DNA"/>
</dbReference>
<feature type="signal peptide" evidence="1">
    <location>
        <begin position="1"/>
        <end position="21"/>
    </location>
</feature>
<name>A0A8T1MCG2_CLOSI</name>
<evidence type="ECO:0000256" key="1">
    <source>
        <dbReference type="SAM" id="SignalP"/>
    </source>
</evidence>
<keyword evidence="3" id="KW-1185">Reference proteome</keyword>
<dbReference type="AlphaFoldDB" id="A0A8T1MCG2"/>
<dbReference type="OrthoDB" id="10310857at2759"/>
<gene>
    <name evidence="2" type="ORF">CSKR_203576</name>
</gene>
<accession>A0A8T1MCG2</accession>
<protein>
    <submittedName>
        <fullName evidence="2">Uncharacterized protein</fullName>
    </submittedName>
</protein>
<organism evidence="2 3">
    <name type="scientific">Clonorchis sinensis</name>
    <name type="common">Chinese liver fluke</name>
    <dbReference type="NCBI Taxonomy" id="79923"/>
    <lineage>
        <taxon>Eukaryota</taxon>
        <taxon>Metazoa</taxon>
        <taxon>Spiralia</taxon>
        <taxon>Lophotrochozoa</taxon>
        <taxon>Platyhelminthes</taxon>
        <taxon>Trematoda</taxon>
        <taxon>Digenea</taxon>
        <taxon>Opisthorchiida</taxon>
        <taxon>Opisthorchiata</taxon>
        <taxon>Opisthorchiidae</taxon>
        <taxon>Clonorchis</taxon>
    </lineage>
</organism>